<comment type="caution">
    <text evidence="1">The sequence shown here is derived from an EMBL/GenBank/DDBJ whole genome shotgun (WGS) entry which is preliminary data.</text>
</comment>
<dbReference type="EMBL" id="BARU01049428">
    <property type="protein sequence ID" value="GAH93229.1"/>
    <property type="molecule type" value="Genomic_DNA"/>
</dbReference>
<sequence length="44" mass="4678">MLVAGYEREDTVNAATYLRNIGVDTTVGKTYIGTTATQATLQVA</sequence>
<reference evidence="1" key="1">
    <citation type="journal article" date="2014" name="Front. Microbiol.">
        <title>High frequency of phylogenetically diverse reductive dehalogenase-homologous genes in deep subseafloor sedimentary metagenomes.</title>
        <authorList>
            <person name="Kawai M."/>
            <person name="Futagami T."/>
            <person name="Toyoda A."/>
            <person name="Takaki Y."/>
            <person name="Nishi S."/>
            <person name="Hori S."/>
            <person name="Arai W."/>
            <person name="Tsubouchi T."/>
            <person name="Morono Y."/>
            <person name="Uchiyama I."/>
            <person name="Ito T."/>
            <person name="Fujiyama A."/>
            <person name="Inagaki F."/>
            <person name="Takami H."/>
        </authorList>
    </citation>
    <scope>NUCLEOTIDE SEQUENCE</scope>
    <source>
        <strain evidence="1">Expedition CK06-06</strain>
    </source>
</reference>
<protein>
    <submittedName>
        <fullName evidence="1">Uncharacterized protein</fullName>
    </submittedName>
</protein>
<accession>X1KSU1</accession>
<proteinExistence type="predicted"/>
<name>X1KSU1_9ZZZZ</name>
<organism evidence="1">
    <name type="scientific">marine sediment metagenome</name>
    <dbReference type="NCBI Taxonomy" id="412755"/>
    <lineage>
        <taxon>unclassified sequences</taxon>
        <taxon>metagenomes</taxon>
        <taxon>ecological metagenomes</taxon>
    </lineage>
</organism>
<dbReference type="AlphaFoldDB" id="X1KSU1"/>
<gene>
    <name evidence="1" type="ORF">S03H2_72772</name>
</gene>
<evidence type="ECO:0000313" key="1">
    <source>
        <dbReference type="EMBL" id="GAH93229.1"/>
    </source>
</evidence>